<keyword evidence="4 5" id="KW-0472">Membrane</keyword>
<keyword evidence="8" id="KW-1185">Reference proteome</keyword>
<dbReference type="InterPro" id="IPR053934">
    <property type="entry name" value="HTTM_dom"/>
</dbReference>
<evidence type="ECO:0000256" key="1">
    <source>
        <dbReference type="ARBA" id="ARBA00004127"/>
    </source>
</evidence>
<dbReference type="Proteomes" id="UP000253868">
    <property type="component" value="Chromosome"/>
</dbReference>
<evidence type="ECO:0000256" key="4">
    <source>
        <dbReference type="ARBA" id="ARBA00023136"/>
    </source>
</evidence>
<evidence type="ECO:0000256" key="3">
    <source>
        <dbReference type="ARBA" id="ARBA00022989"/>
    </source>
</evidence>
<accession>A0A345I1Q9</accession>
<dbReference type="GO" id="GO:0012505">
    <property type="term" value="C:endomembrane system"/>
    <property type="evidence" value="ECO:0007669"/>
    <property type="project" value="UniProtKB-SubCell"/>
</dbReference>
<gene>
    <name evidence="7" type="ORF">DVK44_24920</name>
</gene>
<dbReference type="PANTHER" id="PTHR39535">
    <property type="entry name" value="SPORULATION-DELAYING PROTEIN SDPB"/>
    <property type="match status" value="1"/>
</dbReference>
<dbReference type="InterPro" id="IPR011020">
    <property type="entry name" value="HTTM-like"/>
</dbReference>
<dbReference type="SMART" id="SM00752">
    <property type="entry name" value="HTTM"/>
    <property type="match status" value="1"/>
</dbReference>
<name>A0A345I1Q9_9ACTN</name>
<organism evidence="7 8">
    <name type="scientific">Streptomyces paludis</name>
    <dbReference type="NCBI Taxonomy" id="2282738"/>
    <lineage>
        <taxon>Bacteria</taxon>
        <taxon>Bacillati</taxon>
        <taxon>Actinomycetota</taxon>
        <taxon>Actinomycetes</taxon>
        <taxon>Kitasatosporales</taxon>
        <taxon>Streptomycetaceae</taxon>
        <taxon>Streptomyces</taxon>
    </lineage>
</organism>
<dbReference type="InterPro" id="IPR052964">
    <property type="entry name" value="Sporulation_signal_mat"/>
</dbReference>
<feature type="transmembrane region" description="Helical" evidence="5">
    <location>
        <begin position="257"/>
        <end position="284"/>
    </location>
</feature>
<evidence type="ECO:0000256" key="2">
    <source>
        <dbReference type="ARBA" id="ARBA00022692"/>
    </source>
</evidence>
<comment type="subcellular location">
    <subcellularLocation>
        <location evidence="1">Endomembrane system</location>
        <topology evidence="1">Multi-pass membrane protein</topology>
    </subcellularLocation>
</comment>
<dbReference type="NCBIfam" id="TIGR04033">
    <property type="entry name" value="export_SdpB"/>
    <property type="match status" value="1"/>
</dbReference>
<dbReference type="PANTHER" id="PTHR39535:SF2">
    <property type="entry name" value="HTTM DOMAIN-CONTAINING PROTEIN"/>
    <property type="match status" value="1"/>
</dbReference>
<dbReference type="EMBL" id="CP031194">
    <property type="protein sequence ID" value="AXG82883.1"/>
    <property type="molecule type" value="Genomic_DNA"/>
</dbReference>
<evidence type="ECO:0000256" key="5">
    <source>
        <dbReference type="SAM" id="Phobius"/>
    </source>
</evidence>
<keyword evidence="3 5" id="KW-1133">Transmembrane helix</keyword>
<dbReference type="AlphaFoldDB" id="A0A345I1Q9"/>
<evidence type="ECO:0000313" key="7">
    <source>
        <dbReference type="EMBL" id="AXG82883.1"/>
    </source>
</evidence>
<feature type="transmembrane region" description="Helical" evidence="5">
    <location>
        <begin position="156"/>
        <end position="174"/>
    </location>
</feature>
<dbReference type="KEGG" id="spad:DVK44_24920"/>
<evidence type="ECO:0000313" key="8">
    <source>
        <dbReference type="Proteomes" id="UP000253868"/>
    </source>
</evidence>
<evidence type="ECO:0000259" key="6">
    <source>
        <dbReference type="SMART" id="SM00752"/>
    </source>
</evidence>
<dbReference type="OrthoDB" id="128729at2"/>
<sequence length="339" mass="36003">MIRTIPLPWTNVYGVARTLAALGTAGTLAFSSARTLFRPVALTGEYPLCEGISAAGVFCLAPDGHTGLTWAKWLCVLLLLAVASGWRPRLTALPHAYISFSVYTGIAIGDGGDQITSVVTLLLVLPALGDGRRWHWQTAGREPDARENAGTAYRGAWALVGVTGLVLLRVQMSFLYFQAAVAKLPHTEWADGTAMWYWGTSLSFGAPPWLEPLMTPILRLPLGVALLTWLPLVVEMSLAVALLLPQRLRWPVMGAGLAFHLSIAVVMGLWSFAFAMAAGIVVLCCPLGGVLRRRVTGPGGRAGGQCAGETEVGVVERQLVKAESVSSSENPSSRASATA</sequence>
<proteinExistence type="predicted"/>
<dbReference type="InterPro" id="IPR023894">
    <property type="entry name" value="Sporulation_SdpB"/>
</dbReference>
<keyword evidence="2 5" id="KW-0812">Transmembrane</keyword>
<feature type="domain" description="HTTM-like" evidence="6">
    <location>
        <begin position="8"/>
        <end position="288"/>
    </location>
</feature>
<dbReference type="Pfam" id="PF05090">
    <property type="entry name" value="HTTM"/>
    <property type="match status" value="1"/>
</dbReference>
<protein>
    <recommendedName>
        <fullName evidence="6">HTTM-like domain-containing protein</fullName>
    </recommendedName>
</protein>
<feature type="transmembrane region" description="Helical" evidence="5">
    <location>
        <begin position="222"/>
        <end position="245"/>
    </location>
</feature>
<reference evidence="8" key="1">
    <citation type="submission" date="2018-07" db="EMBL/GenBank/DDBJ databases">
        <authorList>
            <person name="Zhao J."/>
        </authorList>
    </citation>
    <scope>NUCLEOTIDE SEQUENCE [LARGE SCALE GENOMIC DNA]</scope>
    <source>
        <strain evidence="8">GSSD-12</strain>
    </source>
</reference>